<name>A0A0E9RA94_ANGAN</name>
<sequence>MLKICHTLKSMKKLLPLRCMISQPLLNVLLLCSCGCIFKLHVRMNYGRIGIFYY</sequence>
<organism evidence="2">
    <name type="scientific">Anguilla anguilla</name>
    <name type="common">European freshwater eel</name>
    <name type="synonym">Muraena anguilla</name>
    <dbReference type="NCBI Taxonomy" id="7936"/>
    <lineage>
        <taxon>Eukaryota</taxon>
        <taxon>Metazoa</taxon>
        <taxon>Chordata</taxon>
        <taxon>Craniata</taxon>
        <taxon>Vertebrata</taxon>
        <taxon>Euteleostomi</taxon>
        <taxon>Actinopterygii</taxon>
        <taxon>Neopterygii</taxon>
        <taxon>Teleostei</taxon>
        <taxon>Anguilliformes</taxon>
        <taxon>Anguillidae</taxon>
        <taxon>Anguilla</taxon>
    </lineage>
</organism>
<evidence type="ECO:0000313" key="2">
    <source>
        <dbReference type="EMBL" id="JAH26081.1"/>
    </source>
</evidence>
<keyword evidence="1" id="KW-0812">Transmembrane</keyword>
<accession>A0A0E9RA94</accession>
<keyword evidence="1" id="KW-1133">Transmembrane helix</keyword>
<proteinExistence type="predicted"/>
<keyword evidence="1" id="KW-0472">Membrane</keyword>
<dbReference type="PROSITE" id="PS51257">
    <property type="entry name" value="PROKAR_LIPOPROTEIN"/>
    <property type="match status" value="1"/>
</dbReference>
<feature type="transmembrane region" description="Helical" evidence="1">
    <location>
        <begin position="20"/>
        <end position="38"/>
    </location>
</feature>
<reference evidence="2" key="1">
    <citation type="submission" date="2014-11" db="EMBL/GenBank/DDBJ databases">
        <authorList>
            <person name="Amaro Gonzalez C."/>
        </authorList>
    </citation>
    <scope>NUCLEOTIDE SEQUENCE</scope>
</reference>
<protein>
    <submittedName>
        <fullName evidence="2">Uncharacterized protein</fullName>
    </submittedName>
</protein>
<evidence type="ECO:0000256" key="1">
    <source>
        <dbReference type="SAM" id="Phobius"/>
    </source>
</evidence>
<reference evidence="2" key="2">
    <citation type="journal article" date="2015" name="Fish Shellfish Immunol.">
        <title>Early steps in the European eel (Anguilla anguilla)-Vibrio vulnificus interaction in the gills: Role of the RtxA13 toxin.</title>
        <authorList>
            <person name="Callol A."/>
            <person name="Pajuelo D."/>
            <person name="Ebbesson L."/>
            <person name="Teles M."/>
            <person name="MacKenzie S."/>
            <person name="Amaro C."/>
        </authorList>
    </citation>
    <scope>NUCLEOTIDE SEQUENCE</scope>
</reference>
<dbReference type="AlphaFoldDB" id="A0A0E9RA94"/>
<dbReference type="EMBL" id="GBXM01082496">
    <property type="protein sequence ID" value="JAH26081.1"/>
    <property type="molecule type" value="Transcribed_RNA"/>
</dbReference>